<dbReference type="EMBL" id="MTKT01003224">
    <property type="protein sequence ID" value="OWM76176.1"/>
    <property type="molecule type" value="Genomic_DNA"/>
</dbReference>
<evidence type="ECO:0000313" key="4">
    <source>
        <dbReference type="EMBL" id="OWM76176.1"/>
    </source>
</evidence>
<dbReference type="GeneID" id="116209882"/>
<dbReference type="Gene3D" id="3.30.559.10">
    <property type="entry name" value="Chloramphenicol acetyltransferase-like domain"/>
    <property type="match status" value="2"/>
</dbReference>
<dbReference type="AlphaFoldDB" id="A0A218WUB5"/>
<gene>
    <name evidence="7" type="primary">LOC116209882</name>
    <name evidence="4" type="ORF">CDL15_Pgr009822</name>
</gene>
<proteinExistence type="inferred from homology"/>
<dbReference type="InterPro" id="IPR023213">
    <property type="entry name" value="CAT-like_dom_sf"/>
</dbReference>
<keyword evidence="3" id="KW-0012">Acyltransferase</keyword>
<evidence type="ECO:0000256" key="3">
    <source>
        <dbReference type="ARBA" id="ARBA00023315"/>
    </source>
</evidence>
<protein>
    <submittedName>
        <fullName evidence="7">BAHD acyltransferase At5g47980-like</fullName>
    </submittedName>
</protein>
<reference evidence="5" key="1">
    <citation type="journal article" date="2017" name="Plant J.">
        <title>The pomegranate (Punica granatum L.) genome and the genomics of punicalagin biosynthesis.</title>
        <authorList>
            <person name="Qin G."/>
            <person name="Xu C."/>
            <person name="Ming R."/>
            <person name="Tang H."/>
            <person name="Guyot R."/>
            <person name="Kramer E.M."/>
            <person name="Hu Y."/>
            <person name="Yi X."/>
            <person name="Qi Y."/>
            <person name="Xu X."/>
            <person name="Gao Z."/>
            <person name="Pan H."/>
            <person name="Jian J."/>
            <person name="Tian Y."/>
            <person name="Yue Z."/>
            <person name="Xu Y."/>
        </authorList>
    </citation>
    <scope>NUCLEOTIDE SEQUENCE [LARGE SCALE GENOMIC DNA]</scope>
    <source>
        <strain evidence="5">cv. Dabenzi</strain>
    </source>
</reference>
<evidence type="ECO:0000256" key="2">
    <source>
        <dbReference type="ARBA" id="ARBA00022679"/>
    </source>
</evidence>
<dbReference type="Proteomes" id="UP000515151">
    <property type="component" value="Chromosome 6"/>
</dbReference>
<organism evidence="4 5">
    <name type="scientific">Punica granatum</name>
    <name type="common">Pomegranate</name>
    <dbReference type="NCBI Taxonomy" id="22663"/>
    <lineage>
        <taxon>Eukaryota</taxon>
        <taxon>Viridiplantae</taxon>
        <taxon>Streptophyta</taxon>
        <taxon>Embryophyta</taxon>
        <taxon>Tracheophyta</taxon>
        <taxon>Spermatophyta</taxon>
        <taxon>Magnoliopsida</taxon>
        <taxon>eudicotyledons</taxon>
        <taxon>Gunneridae</taxon>
        <taxon>Pentapetalae</taxon>
        <taxon>rosids</taxon>
        <taxon>malvids</taxon>
        <taxon>Myrtales</taxon>
        <taxon>Lythraceae</taxon>
        <taxon>Punica</taxon>
    </lineage>
</organism>
<evidence type="ECO:0000313" key="7">
    <source>
        <dbReference type="RefSeq" id="XP_031399489.1"/>
    </source>
</evidence>
<evidence type="ECO:0000256" key="1">
    <source>
        <dbReference type="ARBA" id="ARBA00009861"/>
    </source>
</evidence>
<reference evidence="6" key="3">
    <citation type="journal article" date="2020" name="Plant Biotechnol. J.">
        <title>The pomegranate (Punica granatum L.) draft genome dissects genetic divergence between soft- and hard-seeded cultivars.</title>
        <authorList>
            <person name="Luo X."/>
            <person name="Li H."/>
            <person name="Wu Z."/>
            <person name="Yao W."/>
            <person name="Zhao P."/>
            <person name="Cao D."/>
            <person name="Yu H."/>
            <person name="Li K."/>
            <person name="Poudel K."/>
            <person name="Zhao D."/>
            <person name="Zhang F."/>
            <person name="Xia X."/>
            <person name="Chen L."/>
            <person name="Wang Q."/>
            <person name="Jing D."/>
            <person name="Cao S."/>
        </authorList>
    </citation>
    <scope>NUCLEOTIDE SEQUENCE [LARGE SCALE GENOMIC DNA]</scope>
</reference>
<dbReference type="RefSeq" id="XP_031399489.1">
    <property type="nucleotide sequence ID" value="XM_031543629.1"/>
</dbReference>
<dbReference type="PANTHER" id="PTHR31623:SF122">
    <property type="entry name" value="HXXXD-TYPE ACYL-TRANSFERASE FAMILY PROTEIN"/>
    <property type="match status" value="1"/>
</dbReference>
<dbReference type="OrthoDB" id="1932220at2759"/>
<comment type="similarity">
    <text evidence="1">Belongs to the plant acyltransferase family.</text>
</comment>
<evidence type="ECO:0000313" key="5">
    <source>
        <dbReference type="Proteomes" id="UP000197138"/>
    </source>
</evidence>
<dbReference type="PANTHER" id="PTHR31623">
    <property type="entry name" value="F21J9.9"/>
    <property type="match status" value="1"/>
</dbReference>
<reference evidence="7" key="4">
    <citation type="submission" date="2025-04" db="UniProtKB">
        <authorList>
            <consortium name="RefSeq"/>
        </authorList>
    </citation>
    <scope>IDENTIFICATION</scope>
    <source>
        <tissue evidence="7">Leaf</tissue>
    </source>
</reference>
<dbReference type="GO" id="GO:0016746">
    <property type="term" value="F:acyltransferase activity"/>
    <property type="evidence" value="ECO:0007669"/>
    <property type="project" value="UniProtKB-KW"/>
</dbReference>
<name>A0A218WUB5_PUNGR</name>
<evidence type="ECO:0000313" key="6">
    <source>
        <dbReference type="Proteomes" id="UP000515151"/>
    </source>
</evidence>
<dbReference type="Pfam" id="PF02458">
    <property type="entry name" value="Transferase"/>
    <property type="match status" value="1"/>
</dbReference>
<dbReference type="Proteomes" id="UP000197138">
    <property type="component" value="Unassembled WGS sequence"/>
</dbReference>
<keyword evidence="6" id="KW-1185">Reference proteome</keyword>
<accession>A0A218WUB5</accession>
<keyword evidence="2" id="KW-0808">Transferase</keyword>
<reference evidence="4" key="2">
    <citation type="submission" date="2017-06" db="EMBL/GenBank/DDBJ databases">
        <title>The pomegranate genome and the genomics of punicalagin biosynthesis.</title>
        <authorList>
            <person name="Xu C."/>
        </authorList>
    </citation>
    <scope>NUCLEOTIDE SEQUENCE [LARGE SCALE GENOMIC DNA]</scope>
    <source>
        <tissue evidence="4">Fresh leaf</tissue>
    </source>
</reference>
<sequence>MEVKVQIVRRETIKPSSPTPAELRSFKLSLFDQLNPNLYTPLLLYYADCRNLDQTTGRLKSSLSKTLIHFYPLAGRITNNLSIECNDEGAEFIEAEVGCCLSDILTRPDATVLERFLPVQIYHSNARDAPLLLVQANFFKCGGLVIGACVSHKLTDAATLSTFINAWAGEARGSREIVLPEYRLSSMFPPVDYLSSLPTVDMPRTKCITGRFVIQSSRIAALKARAASDDVPRPTAVEAVTALVWKSAATASWKNSDLRSGPKQTVLAQMVNLRKRVYPPLPNNSAGNMVTYFKAKTEETELKLQALVFHLRNGIRERQQQYIEQLLGEHGVPATLETARDYGVLLANERVNFYSCSSWCKFPLYTADFGWGKPTWASVANAEFKNIIVLMNTPDGEGIEVWLTLSEADMALCGHDEELLEFASVNPSAEY</sequence>